<accession>A0A0Q0EC35</accession>
<dbReference type="AlphaFoldDB" id="A0A0Q0EC35"/>
<reference evidence="1 2" key="1">
    <citation type="submission" date="2015-09" db="EMBL/GenBank/DDBJ databases">
        <title>Genome announcement of multiple Pseudomonas syringae strains.</title>
        <authorList>
            <person name="Thakur S."/>
            <person name="Wang P.W."/>
            <person name="Gong Y."/>
            <person name="Weir B.S."/>
            <person name="Guttman D.S."/>
        </authorList>
    </citation>
    <scope>NUCLEOTIDE SEQUENCE [LARGE SCALE GENOMIC DNA]</scope>
    <source>
        <strain evidence="1 2">ICMP3963</strain>
    </source>
</reference>
<protein>
    <submittedName>
        <fullName evidence="1">Uncharacterized protein</fullName>
    </submittedName>
</protein>
<dbReference type="PATRIC" id="fig|251703.9.peg.5071"/>
<dbReference type="EMBL" id="LJRR01000359">
    <property type="protein sequence ID" value="KPZ11437.1"/>
    <property type="molecule type" value="Genomic_DNA"/>
</dbReference>
<evidence type="ECO:0000313" key="1">
    <source>
        <dbReference type="EMBL" id="KPZ11437.1"/>
    </source>
</evidence>
<organism evidence="1 2">
    <name type="scientific">Pseudomonas syringae pv. viburni</name>
    <dbReference type="NCBI Taxonomy" id="251703"/>
    <lineage>
        <taxon>Bacteria</taxon>
        <taxon>Pseudomonadati</taxon>
        <taxon>Pseudomonadota</taxon>
        <taxon>Gammaproteobacteria</taxon>
        <taxon>Pseudomonadales</taxon>
        <taxon>Pseudomonadaceae</taxon>
        <taxon>Pseudomonas</taxon>
    </lineage>
</organism>
<name>A0A0Q0EC35_9PSED</name>
<comment type="caution">
    <text evidence="1">The sequence shown here is derived from an EMBL/GenBank/DDBJ whole genome shotgun (WGS) entry which is preliminary data.</text>
</comment>
<evidence type="ECO:0000313" key="2">
    <source>
        <dbReference type="Proteomes" id="UP000050317"/>
    </source>
</evidence>
<gene>
    <name evidence="1" type="ORF">ALO40_102405</name>
</gene>
<dbReference type="Proteomes" id="UP000050317">
    <property type="component" value="Unassembled WGS sequence"/>
</dbReference>
<proteinExistence type="predicted"/>
<sequence length="80" mass="9168">MGVANTGARHSNLAWQSCTDQAEAPVLAQQNKGLRVFHEANRNHWQEQWQALAKNRDIFSSLPFFRFFIARFPALTASYC</sequence>